<comment type="caution">
    <text evidence="4">The sequence shown here is derived from an EMBL/GenBank/DDBJ whole genome shotgun (WGS) entry which is preliminary data.</text>
</comment>
<dbReference type="Gene3D" id="3.40.50.720">
    <property type="entry name" value="NAD(P)-binding Rossmann-like Domain"/>
    <property type="match status" value="1"/>
</dbReference>
<dbReference type="SUPFAM" id="SSF51735">
    <property type="entry name" value="NAD(P)-binding Rossmann-fold domains"/>
    <property type="match status" value="1"/>
</dbReference>
<dbReference type="PANTHER" id="PTHR10366:SF562">
    <property type="entry name" value="ALDEHYDE REDUCTASE II (AFU_ORTHOLOGUE AFUA_1G11360)"/>
    <property type="match status" value="1"/>
</dbReference>
<comment type="similarity">
    <text evidence="2">Belongs to the NAD(P)-dependent epimerase/dehydratase family. Dihydroflavonol-4-reductase subfamily.</text>
</comment>
<gene>
    <name evidence="4" type="ORF">N7530_009568</name>
</gene>
<dbReference type="GO" id="GO:0016616">
    <property type="term" value="F:oxidoreductase activity, acting on the CH-OH group of donors, NAD or NADP as acceptor"/>
    <property type="evidence" value="ECO:0007669"/>
    <property type="project" value="TreeGrafter"/>
</dbReference>
<evidence type="ECO:0000259" key="3">
    <source>
        <dbReference type="Pfam" id="PF01370"/>
    </source>
</evidence>
<keyword evidence="1" id="KW-0560">Oxidoreductase</keyword>
<evidence type="ECO:0000256" key="2">
    <source>
        <dbReference type="ARBA" id="ARBA00023445"/>
    </source>
</evidence>
<dbReference type="Proteomes" id="UP001147760">
    <property type="component" value="Unassembled WGS sequence"/>
</dbReference>
<protein>
    <submittedName>
        <fullName evidence="4">Aldehyde reductase II</fullName>
    </submittedName>
</protein>
<sequence length="316" mass="35586">MLLDLGYKVRGAGRDFDKCRWLIQLFEEQYDKGAFEFVAVENMSSEGSYDESLSGIAGVIHVASPTQFSSDPNEIIPTATDGVLSILESALEQKSVLRFVLTSSSVAVLEPSSQSLEVTSEMWNEEAVQKARAPPPYLQERAMAVYAASKVQSEQAMWDWLARKDPSFKANSVIPSFVFGRPLDVQSQGYPSSSGIPIVVYNNDPKKMGEFIDNFQPFFFVDVEDVARLHIAALLHPEVANERLFAFAGPFNRNDLIRSLQHHFPDRQFPEEFPELTQNESKILPAKRAEDLLKQMWGKGFTSLDDSLRANLEEYF</sequence>
<dbReference type="Pfam" id="PF01370">
    <property type="entry name" value="Epimerase"/>
    <property type="match status" value="1"/>
</dbReference>
<evidence type="ECO:0000313" key="4">
    <source>
        <dbReference type="EMBL" id="KAJ5465781.1"/>
    </source>
</evidence>
<dbReference type="InterPro" id="IPR001509">
    <property type="entry name" value="Epimerase_deHydtase"/>
</dbReference>
<evidence type="ECO:0000313" key="5">
    <source>
        <dbReference type="Proteomes" id="UP001147760"/>
    </source>
</evidence>
<organism evidence="4 5">
    <name type="scientific">Penicillium desertorum</name>
    <dbReference type="NCBI Taxonomy" id="1303715"/>
    <lineage>
        <taxon>Eukaryota</taxon>
        <taxon>Fungi</taxon>
        <taxon>Dikarya</taxon>
        <taxon>Ascomycota</taxon>
        <taxon>Pezizomycotina</taxon>
        <taxon>Eurotiomycetes</taxon>
        <taxon>Eurotiomycetidae</taxon>
        <taxon>Eurotiales</taxon>
        <taxon>Aspergillaceae</taxon>
        <taxon>Penicillium</taxon>
    </lineage>
</organism>
<dbReference type="PANTHER" id="PTHR10366">
    <property type="entry name" value="NAD DEPENDENT EPIMERASE/DEHYDRATASE"/>
    <property type="match status" value="1"/>
</dbReference>
<evidence type="ECO:0000256" key="1">
    <source>
        <dbReference type="ARBA" id="ARBA00023002"/>
    </source>
</evidence>
<dbReference type="EMBL" id="JAPWDO010000006">
    <property type="protein sequence ID" value="KAJ5465781.1"/>
    <property type="molecule type" value="Genomic_DNA"/>
</dbReference>
<proteinExistence type="inferred from homology"/>
<keyword evidence="5" id="KW-1185">Reference proteome</keyword>
<dbReference type="InterPro" id="IPR050425">
    <property type="entry name" value="NAD(P)_dehydrat-like"/>
</dbReference>
<feature type="domain" description="NAD-dependent epimerase/dehydratase" evidence="3">
    <location>
        <begin position="3"/>
        <end position="239"/>
    </location>
</feature>
<dbReference type="AlphaFoldDB" id="A0A9W9WIU9"/>
<accession>A0A9W9WIU9</accession>
<dbReference type="InterPro" id="IPR036291">
    <property type="entry name" value="NAD(P)-bd_dom_sf"/>
</dbReference>
<name>A0A9W9WIU9_9EURO</name>
<reference evidence="4" key="2">
    <citation type="journal article" date="2023" name="IMA Fungus">
        <title>Comparative genomic study of the Penicillium genus elucidates a diverse pangenome and 15 lateral gene transfer events.</title>
        <authorList>
            <person name="Petersen C."/>
            <person name="Sorensen T."/>
            <person name="Nielsen M.R."/>
            <person name="Sondergaard T.E."/>
            <person name="Sorensen J.L."/>
            <person name="Fitzpatrick D.A."/>
            <person name="Frisvad J.C."/>
            <person name="Nielsen K.L."/>
        </authorList>
    </citation>
    <scope>NUCLEOTIDE SEQUENCE</scope>
    <source>
        <strain evidence="4">IBT 17660</strain>
    </source>
</reference>
<reference evidence="4" key="1">
    <citation type="submission" date="2022-12" db="EMBL/GenBank/DDBJ databases">
        <authorList>
            <person name="Petersen C."/>
        </authorList>
    </citation>
    <scope>NUCLEOTIDE SEQUENCE</scope>
    <source>
        <strain evidence="4">IBT 17660</strain>
    </source>
</reference>
<dbReference type="OrthoDB" id="2735536at2759"/>